<evidence type="ECO:0000313" key="5">
    <source>
        <dbReference type="Proteomes" id="UP000189299"/>
    </source>
</evidence>
<feature type="domain" description="Resolvase/invertase-type recombinase catalytic" evidence="1">
    <location>
        <begin position="50"/>
        <end position="124"/>
    </location>
</feature>
<sequence length="124" mass="14362">MKSPYSCSIVYKRRTNDCTLNAHRTPKNRKYYTEDHYLTYIKGDNTSGKKHIAYARVSNVGQTDDLKNQVEFLRKYANVKGIILDDVIVDIGSGLNYKCKTWNLLLDEVMAKNVDAIYVTFKDR</sequence>
<dbReference type="EMBL" id="AP019810">
    <property type="protein sequence ID" value="BBM14912.1"/>
    <property type="molecule type" value="Genomic_DNA"/>
</dbReference>
<dbReference type="Proteomes" id="UP000509460">
    <property type="component" value="Chromosome"/>
</dbReference>
<dbReference type="AlphaFoldDB" id="A0A1V2UM62"/>
<dbReference type="PROSITE" id="PS51736">
    <property type="entry name" value="RECOMBINASES_3"/>
    <property type="match status" value="1"/>
</dbReference>
<protein>
    <submittedName>
        <fullName evidence="2">ISCbt3 (IS607 family) resolvase</fullName>
    </submittedName>
    <submittedName>
        <fullName evidence="3">Recombinase family protein</fullName>
    </submittedName>
</protein>
<dbReference type="InterPro" id="IPR051491">
    <property type="entry name" value="Recombinase/Transposase-rel"/>
</dbReference>
<reference evidence="3 7" key="3">
    <citation type="submission" date="2020-04" db="EMBL/GenBank/DDBJ databases">
        <authorList>
            <person name="Abaymova A."/>
            <person name="Teymurazov M."/>
            <person name="Tazyna O."/>
            <person name="Chatushin Y."/>
            <person name="Svetoch E."/>
            <person name="Pereligyn V."/>
            <person name="Pohylenko V."/>
            <person name="Platonov M."/>
            <person name="Kartsev N."/>
            <person name="Skryabin Y."/>
            <person name="Sizova A."/>
            <person name="Solomentsev V."/>
            <person name="Kislichkina A."/>
            <person name="Bogun A."/>
        </authorList>
    </citation>
    <scope>NUCLEOTIDE SEQUENCE [LARGE SCALE GENOMIC DNA]</scope>
    <source>
        <strain evidence="3">SCPM-O-B-8398</strain>
        <strain evidence="7">SCPM-O-B-8398 (E28)</strain>
    </source>
</reference>
<organism evidence="4 5">
    <name type="scientific">Enterococcus mundtii</name>
    <dbReference type="NCBI Taxonomy" id="53346"/>
    <lineage>
        <taxon>Bacteria</taxon>
        <taxon>Bacillati</taxon>
        <taxon>Bacillota</taxon>
        <taxon>Bacilli</taxon>
        <taxon>Lactobacillales</taxon>
        <taxon>Enterococcaceae</taxon>
        <taxon>Enterococcus</taxon>
    </lineage>
</organism>
<accession>A0A1V2UM62</accession>
<evidence type="ECO:0000313" key="4">
    <source>
        <dbReference type="EMBL" id="ONN44387.1"/>
    </source>
</evidence>
<dbReference type="RefSeq" id="WP_023518931.1">
    <property type="nucleotide sequence ID" value="NZ_AP019810.1"/>
</dbReference>
<evidence type="ECO:0000313" key="2">
    <source>
        <dbReference type="EMBL" id="BBM14912.1"/>
    </source>
</evidence>
<dbReference type="Pfam" id="PF00239">
    <property type="entry name" value="Resolvase"/>
    <property type="match status" value="1"/>
</dbReference>
<dbReference type="SUPFAM" id="SSF53041">
    <property type="entry name" value="Resolvase-like"/>
    <property type="match status" value="1"/>
</dbReference>
<evidence type="ECO:0000259" key="1">
    <source>
        <dbReference type="PROSITE" id="PS51736"/>
    </source>
</evidence>
<gene>
    <name evidence="4" type="ORF">BTN92_02905</name>
    <name evidence="2" type="ORF">EM151A_1720</name>
    <name evidence="3" type="ORF">HI921_01135</name>
</gene>
<dbReference type="PANTHER" id="PTHR36172:SF1">
    <property type="entry name" value="RESOLVASE-RELATED"/>
    <property type="match status" value="1"/>
</dbReference>
<dbReference type="Gene3D" id="3.40.50.1390">
    <property type="entry name" value="Resolvase, N-terminal catalytic domain"/>
    <property type="match status" value="1"/>
</dbReference>
<dbReference type="Proteomes" id="UP000557857">
    <property type="component" value="Unassembled WGS sequence"/>
</dbReference>
<dbReference type="InterPro" id="IPR006119">
    <property type="entry name" value="Resolv_N"/>
</dbReference>
<dbReference type="InterPro" id="IPR036162">
    <property type="entry name" value="Resolvase-like_N_sf"/>
</dbReference>
<reference evidence="2 6" key="2">
    <citation type="submission" date="2019-07" db="EMBL/GenBank/DDBJ databases">
        <title>antibiotic susceptibility of plant-derived lactic acid bacteria.</title>
        <authorList>
            <person name="Sugiyama M."/>
            <person name="Noda M."/>
        </authorList>
    </citation>
    <scope>NUCLEOTIDE SEQUENCE [LARGE SCALE GENOMIC DNA]</scope>
    <source>
        <strain evidence="2 6">15-1A</strain>
    </source>
</reference>
<evidence type="ECO:0000313" key="3">
    <source>
        <dbReference type="EMBL" id="NMP57076.1"/>
    </source>
</evidence>
<dbReference type="EMBL" id="JABCAG010000002">
    <property type="protein sequence ID" value="NMP57076.1"/>
    <property type="molecule type" value="Genomic_DNA"/>
</dbReference>
<dbReference type="EMBL" id="MSTR01000002">
    <property type="protein sequence ID" value="ONN44387.1"/>
    <property type="molecule type" value="Genomic_DNA"/>
</dbReference>
<dbReference type="Proteomes" id="UP000189299">
    <property type="component" value="Unassembled WGS sequence"/>
</dbReference>
<reference evidence="4 5" key="1">
    <citation type="submission" date="2016-12" db="EMBL/GenBank/DDBJ databases">
        <authorList>
            <person name="Song W.-J."/>
            <person name="Kurnit D.M."/>
        </authorList>
    </citation>
    <scope>NUCLEOTIDE SEQUENCE [LARGE SCALE GENOMIC DNA]</scope>
    <source>
        <strain evidence="4 5">CGB1038-1_S1</strain>
    </source>
</reference>
<dbReference type="PANTHER" id="PTHR36172">
    <property type="match status" value="1"/>
</dbReference>
<name>A0A1V2UM62_ENTMU</name>
<evidence type="ECO:0000313" key="7">
    <source>
        <dbReference type="Proteomes" id="UP000557857"/>
    </source>
</evidence>
<dbReference type="GO" id="GO:0003677">
    <property type="term" value="F:DNA binding"/>
    <property type="evidence" value="ECO:0007669"/>
    <property type="project" value="InterPro"/>
</dbReference>
<evidence type="ECO:0000313" key="6">
    <source>
        <dbReference type="Proteomes" id="UP000509460"/>
    </source>
</evidence>
<proteinExistence type="predicted"/>
<dbReference type="GO" id="GO:0000150">
    <property type="term" value="F:DNA strand exchange activity"/>
    <property type="evidence" value="ECO:0007669"/>
    <property type="project" value="InterPro"/>
</dbReference>